<evidence type="ECO:0000313" key="1">
    <source>
        <dbReference type="EMBL" id="KAK3063002.1"/>
    </source>
</evidence>
<accession>A0ACC3D7T0</accession>
<comment type="caution">
    <text evidence="1">The sequence shown here is derived from an EMBL/GenBank/DDBJ whole genome shotgun (WGS) entry which is preliminary data.</text>
</comment>
<keyword evidence="2" id="KW-1185">Reference proteome</keyword>
<organism evidence="1 2">
    <name type="scientific">Coniosporium uncinatum</name>
    <dbReference type="NCBI Taxonomy" id="93489"/>
    <lineage>
        <taxon>Eukaryota</taxon>
        <taxon>Fungi</taxon>
        <taxon>Dikarya</taxon>
        <taxon>Ascomycota</taxon>
        <taxon>Pezizomycotina</taxon>
        <taxon>Dothideomycetes</taxon>
        <taxon>Dothideomycetes incertae sedis</taxon>
        <taxon>Coniosporium</taxon>
    </lineage>
</organism>
<dbReference type="EMBL" id="JAWDJW010007036">
    <property type="protein sequence ID" value="KAK3063002.1"/>
    <property type="molecule type" value="Genomic_DNA"/>
</dbReference>
<proteinExistence type="predicted"/>
<gene>
    <name evidence="1" type="ORF">LTS18_002955</name>
</gene>
<sequence>MSNYGQTADAHRGPEKKSLHYTPQQHAMKTSSKGATGESGRGEEIGAAPSRKVLVPRAEGNAKGSVAKTQAARLALQRAREEDAVVDFINFGADDVSVATRHFKRTAPGALNRLEGVSLWTMRKYVRELLRMMKTWQRFEVDTVIAEVVQFVWAGRYQVLQCASGWATRDPNQEHTMSTMSPGSVEVAEPQSTKRRKRSLSTIDLCPTNDFTAANTPQERSPSNVLTPQTPVQSPENTQTDKRVILWRGDVKIPLEKELLRMDKEKLTQLMLQILYQDDMATRFDEMVSEQVGLHASKKKLELLRIANLRLDETLAKKRAAEAADVVHREEREKVQKQVDEGLSQKGTHTDLLRKAISRPEQMEQEVSGEGYQVHVQDALVSDPMETDQVDKPEPKPQKRSANAVERIRKTVSNYELQGLGINVQGTSSYSTGKRAVSKRELDGLGEWTWWKGPRSDLPVRANTRWK</sequence>
<reference evidence="1" key="1">
    <citation type="submission" date="2024-09" db="EMBL/GenBank/DDBJ databases">
        <title>Black Yeasts Isolated from many extreme environments.</title>
        <authorList>
            <person name="Coleine C."/>
            <person name="Stajich J.E."/>
            <person name="Selbmann L."/>
        </authorList>
    </citation>
    <scope>NUCLEOTIDE SEQUENCE</scope>
    <source>
        <strain evidence="1">CCFEE 5737</strain>
    </source>
</reference>
<protein>
    <submittedName>
        <fullName evidence="1">Uncharacterized protein</fullName>
    </submittedName>
</protein>
<dbReference type="Proteomes" id="UP001186974">
    <property type="component" value="Unassembled WGS sequence"/>
</dbReference>
<evidence type="ECO:0000313" key="2">
    <source>
        <dbReference type="Proteomes" id="UP001186974"/>
    </source>
</evidence>
<name>A0ACC3D7T0_9PEZI</name>